<dbReference type="RefSeq" id="WP_189486667.1">
    <property type="nucleotide sequence ID" value="NZ_BMZO01000001.1"/>
</dbReference>
<accession>A0A8J3DFK4</accession>
<dbReference type="GO" id="GO:0000160">
    <property type="term" value="P:phosphorelay signal transduction system"/>
    <property type="evidence" value="ECO:0007669"/>
    <property type="project" value="InterPro"/>
</dbReference>
<dbReference type="AlphaFoldDB" id="A0A8J3DFK4"/>
<reference evidence="1" key="2">
    <citation type="submission" date="2020-09" db="EMBL/GenBank/DDBJ databases">
        <authorList>
            <person name="Sun Q."/>
            <person name="Kim S."/>
        </authorList>
    </citation>
    <scope>NUCLEOTIDE SEQUENCE</scope>
    <source>
        <strain evidence="1">KCTC 42097</strain>
    </source>
</reference>
<name>A0A8J3DFK4_9HYPH</name>
<evidence type="ECO:0000313" key="1">
    <source>
        <dbReference type="EMBL" id="GHC60470.1"/>
    </source>
</evidence>
<dbReference type="InterPro" id="IPR036641">
    <property type="entry name" value="HPT_dom_sf"/>
</dbReference>
<gene>
    <name evidence="1" type="ORF">GCM10010136_00510</name>
</gene>
<keyword evidence="2" id="KW-1185">Reference proteome</keyword>
<sequence length="111" mass="12547">MAQQIPYAANDDAPPIDLDFLRRQTLGNGVLQQELLSMFRDQIAETQEHLAHGLPAGHREILHALRGAALNLGAFLLAEKLRELDESETGSYQDLECMLDRMLQFLEQRFG</sequence>
<protein>
    <recommendedName>
        <fullName evidence="3">Hpt domain-containing protein</fullName>
    </recommendedName>
</protein>
<organism evidence="1 2">
    <name type="scientific">Limoniibacter endophyticus</name>
    <dbReference type="NCBI Taxonomy" id="1565040"/>
    <lineage>
        <taxon>Bacteria</taxon>
        <taxon>Pseudomonadati</taxon>
        <taxon>Pseudomonadota</taxon>
        <taxon>Alphaproteobacteria</taxon>
        <taxon>Hyphomicrobiales</taxon>
        <taxon>Bartonellaceae</taxon>
        <taxon>Limoniibacter</taxon>
    </lineage>
</organism>
<comment type="caution">
    <text evidence="1">The sequence shown here is derived from an EMBL/GenBank/DDBJ whole genome shotgun (WGS) entry which is preliminary data.</text>
</comment>
<evidence type="ECO:0000313" key="2">
    <source>
        <dbReference type="Proteomes" id="UP000641137"/>
    </source>
</evidence>
<dbReference type="Gene3D" id="1.20.120.160">
    <property type="entry name" value="HPT domain"/>
    <property type="match status" value="1"/>
</dbReference>
<dbReference type="SUPFAM" id="SSF47226">
    <property type="entry name" value="Histidine-containing phosphotransfer domain, HPT domain"/>
    <property type="match status" value="1"/>
</dbReference>
<proteinExistence type="predicted"/>
<dbReference type="Proteomes" id="UP000641137">
    <property type="component" value="Unassembled WGS sequence"/>
</dbReference>
<evidence type="ECO:0008006" key="3">
    <source>
        <dbReference type="Google" id="ProtNLM"/>
    </source>
</evidence>
<dbReference type="EMBL" id="BMZO01000001">
    <property type="protein sequence ID" value="GHC60470.1"/>
    <property type="molecule type" value="Genomic_DNA"/>
</dbReference>
<reference evidence="1" key="1">
    <citation type="journal article" date="2014" name="Int. J. Syst. Evol. Microbiol.">
        <title>Complete genome sequence of Corynebacterium casei LMG S-19264T (=DSM 44701T), isolated from a smear-ripened cheese.</title>
        <authorList>
            <consortium name="US DOE Joint Genome Institute (JGI-PGF)"/>
            <person name="Walter F."/>
            <person name="Albersmeier A."/>
            <person name="Kalinowski J."/>
            <person name="Ruckert C."/>
        </authorList>
    </citation>
    <scope>NUCLEOTIDE SEQUENCE</scope>
    <source>
        <strain evidence="1">KCTC 42097</strain>
    </source>
</reference>